<dbReference type="Proteomes" id="UP000279799">
    <property type="component" value="Chromosome"/>
</dbReference>
<dbReference type="EMBL" id="LR134510">
    <property type="protein sequence ID" value="VEJ10100.1"/>
    <property type="molecule type" value="Genomic_DNA"/>
</dbReference>
<reference evidence="2 3" key="1">
    <citation type="submission" date="2018-12" db="EMBL/GenBank/DDBJ databases">
        <authorList>
            <consortium name="Pathogen Informatics"/>
        </authorList>
    </citation>
    <scope>NUCLEOTIDE SEQUENCE [LARGE SCALE GENOMIC DNA]</scope>
    <source>
        <strain evidence="2 3">NCTC12871</strain>
    </source>
</reference>
<organism evidence="2 3">
    <name type="scientific">Actinobacillus delphinicola</name>
    <dbReference type="NCBI Taxonomy" id="51161"/>
    <lineage>
        <taxon>Bacteria</taxon>
        <taxon>Pseudomonadati</taxon>
        <taxon>Pseudomonadota</taxon>
        <taxon>Gammaproteobacteria</taxon>
        <taxon>Pasteurellales</taxon>
        <taxon>Pasteurellaceae</taxon>
        <taxon>Actinobacillus</taxon>
    </lineage>
</organism>
<sequence length="160" mass="19249">MIFGAWYLCAQFLVDLMCIIVYYNYIANSQQLTDYCTICIGGCEFFYKFILYNYLELIVKKVAILFDGGFFFARVSYFHRRYFSKTKLTENTLIDLFWKIVKFHIERKHGQHIDREPIELYRVYYYDSPPLDKQVKYPLCEDGLVTPRDKNFKAEPMNIL</sequence>
<keyword evidence="1" id="KW-0812">Transmembrane</keyword>
<keyword evidence="1" id="KW-0472">Membrane</keyword>
<dbReference type="KEGG" id="adp:NCTC12871_01608"/>
<keyword evidence="3" id="KW-1185">Reference proteome</keyword>
<proteinExistence type="predicted"/>
<dbReference type="AlphaFoldDB" id="A0A448TW02"/>
<evidence type="ECO:0000256" key="1">
    <source>
        <dbReference type="SAM" id="Phobius"/>
    </source>
</evidence>
<gene>
    <name evidence="2" type="ORF">NCTC12871_01608</name>
</gene>
<evidence type="ECO:0000313" key="3">
    <source>
        <dbReference type="Proteomes" id="UP000279799"/>
    </source>
</evidence>
<evidence type="ECO:0000313" key="2">
    <source>
        <dbReference type="EMBL" id="VEJ10100.1"/>
    </source>
</evidence>
<name>A0A448TW02_9PAST</name>
<feature type="transmembrane region" description="Helical" evidence="1">
    <location>
        <begin position="6"/>
        <end position="25"/>
    </location>
</feature>
<keyword evidence="1" id="KW-1133">Transmembrane helix</keyword>
<accession>A0A448TW02</accession>
<protein>
    <submittedName>
        <fullName evidence="2">Uncharacterized protein</fullName>
    </submittedName>
</protein>